<accession>A0A5C8KD46</accession>
<comment type="catalytic activity">
    <reaction evidence="5 8">
        <text>a 2'-deoxycytidine in DNA + S-adenosyl-L-methionine = a 5-methyl-2'-deoxycytidine in DNA + S-adenosyl-L-homocysteine + H(+)</text>
        <dbReference type="Rhea" id="RHEA:13681"/>
        <dbReference type="Rhea" id="RHEA-COMP:11369"/>
        <dbReference type="Rhea" id="RHEA-COMP:11370"/>
        <dbReference type="ChEBI" id="CHEBI:15378"/>
        <dbReference type="ChEBI" id="CHEBI:57856"/>
        <dbReference type="ChEBI" id="CHEBI:59789"/>
        <dbReference type="ChEBI" id="CHEBI:85452"/>
        <dbReference type="ChEBI" id="CHEBI:85454"/>
        <dbReference type="EC" id="2.1.1.37"/>
    </reaction>
</comment>
<dbReference type="SUPFAM" id="SSF53335">
    <property type="entry name" value="S-adenosyl-L-methionine-dependent methyltransferases"/>
    <property type="match status" value="1"/>
</dbReference>
<organism evidence="9 10">
    <name type="scientific">Pontibacter qinzhouensis</name>
    <dbReference type="NCBI Taxonomy" id="2603253"/>
    <lineage>
        <taxon>Bacteria</taxon>
        <taxon>Pseudomonadati</taxon>
        <taxon>Bacteroidota</taxon>
        <taxon>Cytophagia</taxon>
        <taxon>Cytophagales</taxon>
        <taxon>Hymenobacteraceae</taxon>
        <taxon>Pontibacter</taxon>
    </lineage>
</organism>
<dbReference type="RefSeq" id="WP_147919920.1">
    <property type="nucleotide sequence ID" value="NZ_VRTY01000003.1"/>
</dbReference>
<dbReference type="PRINTS" id="PR00105">
    <property type="entry name" value="C5METTRFRASE"/>
</dbReference>
<evidence type="ECO:0000256" key="4">
    <source>
        <dbReference type="ARBA" id="ARBA00022747"/>
    </source>
</evidence>
<keyword evidence="2 6" id="KW-0808">Transferase</keyword>
<dbReference type="InterPro" id="IPR018117">
    <property type="entry name" value="C5_DNA_meth_AS"/>
</dbReference>
<evidence type="ECO:0000256" key="3">
    <source>
        <dbReference type="ARBA" id="ARBA00022691"/>
    </source>
</evidence>
<dbReference type="InterPro" id="IPR050750">
    <property type="entry name" value="C5-MTase"/>
</dbReference>
<evidence type="ECO:0000313" key="9">
    <source>
        <dbReference type="EMBL" id="TXK52348.1"/>
    </source>
</evidence>
<dbReference type="PROSITE" id="PS51679">
    <property type="entry name" value="SAM_MT_C5"/>
    <property type="match status" value="1"/>
</dbReference>
<dbReference type="NCBIfam" id="TIGR00675">
    <property type="entry name" value="dcm"/>
    <property type="match status" value="1"/>
</dbReference>
<dbReference type="Proteomes" id="UP000321926">
    <property type="component" value="Unassembled WGS sequence"/>
</dbReference>
<dbReference type="PANTHER" id="PTHR46098:SF1">
    <property type="entry name" value="TRNA (CYTOSINE(38)-C(5))-METHYLTRANSFERASE"/>
    <property type="match status" value="1"/>
</dbReference>
<dbReference type="EC" id="2.1.1.37" evidence="8"/>
<dbReference type="Gene3D" id="3.40.50.150">
    <property type="entry name" value="Vaccinia Virus protein VP39"/>
    <property type="match status" value="1"/>
</dbReference>
<proteinExistence type="inferred from homology"/>
<reference evidence="9 10" key="1">
    <citation type="submission" date="2019-08" db="EMBL/GenBank/DDBJ databases">
        <authorList>
            <person name="Shi S."/>
        </authorList>
    </citation>
    <scope>NUCLEOTIDE SEQUENCE [LARGE SCALE GENOMIC DNA]</scope>
    <source>
        <strain evidence="9 10">GY10130</strain>
    </source>
</reference>
<evidence type="ECO:0000256" key="8">
    <source>
        <dbReference type="RuleBase" id="RU000417"/>
    </source>
</evidence>
<evidence type="ECO:0000256" key="6">
    <source>
        <dbReference type="PROSITE-ProRule" id="PRU01016"/>
    </source>
</evidence>
<dbReference type="OrthoDB" id="32195at2"/>
<keyword evidence="4" id="KW-0680">Restriction system</keyword>
<evidence type="ECO:0000256" key="7">
    <source>
        <dbReference type="RuleBase" id="RU000416"/>
    </source>
</evidence>
<evidence type="ECO:0000256" key="5">
    <source>
        <dbReference type="ARBA" id="ARBA00047422"/>
    </source>
</evidence>
<dbReference type="GO" id="GO:0032259">
    <property type="term" value="P:methylation"/>
    <property type="evidence" value="ECO:0007669"/>
    <property type="project" value="UniProtKB-KW"/>
</dbReference>
<dbReference type="InterPro" id="IPR029063">
    <property type="entry name" value="SAM-dependent_MTases_sf"/>
</dbReference>
<evidence type="ECO:0000313" key="10">
    <source>
        <dbReference type="Proteomes" id="UP000321926"/>
    </source>
</evidence>
<dbReference type="AlphaFoldDB" id="A0A5C8KD46"/>
<dbReference type="PANTHER" id="PTHR46098">
    <property type="entry name" value="TRNA (CYTOSINE(38)-C(5))-METHYLTRANSFERASE"/>
    <property type="match status" value="1"/>
</dbReference>
<protein>
    <recommendedName>
        <fullName evidence="8">Cytosine-specific methyltransferase</fullName>
        <ecNumber evidence="8">2.1.1.37</ecNumber>
    </recommendedName>
</protein>
<evidence type="ECO:0000256" key="1">
    <source>
        <dbReference type="ARBA" id="ARBA00022603"/>
    </source>
</evidence>
<dbReference type="GO" id="GO:0003886">
    <property type="term" value="F:DNA (cytosine-5-)-methyltransferase activity"/>
    <property type="evidence" value="ECO:0007669"/>
    <property type="project" value="UniProtKB-EC"/>
</dbReference>
<keyword evidence="10" id="KW-1185">Reference proteome</keyword>
<dbReference type="PROSITE" id="PS00094">
    <property type="entry name" value="C5_MTASE_1"/>
    <property type="match status" value="1"/>
</dbReference>
<dbReference type="GO" id="GO:0009307">
    <property type="term" value="P:DNA restriction-modification system"/>
    <property type="evidence" value="ECO:0007669"/>
    <property type="project" value="UniProtKB-KW"/>
</dbReference>
<comment type="caution">
    <text evidence="9">The sequence shown here is derived from an EMBL/GenBank/DDBJ whole genome shotgun (WGS) entry which is preliminary data.</text>
</comment>
<dbReference type="Pfam" id="PF00145">
    <property type="entry name" value="DNA_methylase"/>
    <property type="match status" value="1"/>
</dbReference>
<feature type="active site" evidence="6">
    <location>
        <position position="71"/>
    </location>
</feature>
<sequence length="241" mass="26996">MSLTHGSLFSGIGGFEIGAAANNISTIWNCEIDSYNRKILKQHFPNTIQHEDIRELRHPSAVDIISGGFPCQDLSIAGRGRGITGERSGLWSEMLRIIDEGRPAYVVIENSPELLKKGFENVLYPLSEIGYDAEWQCLSGTTFGVQQGRERVYCIAHTNGIGQQGERQKPIFSEPELSRQFQGVHPGWRTRSDIPKPRAFRSLNDIPNGMERTKAHGNAIMPIVASYLFRCIVNHYNQITP</sequence>
<keyword evidence="1 6" id="KW-0489">Methyltransferase</keyword>
<keyword evidence="3 6" id="KW-0949">S-adenosyl-L-methionine</keyword>
<name>A0A5C8KD46_9BACT</name>
<dbReference type="EMBL" id="VRTY01000003">
    <property type="protein sequence ID" value="TXK52348.1"/>
    <property type="molecule type" value="Genomic_DNA"/>
</dbReference>
<evidence type="ECO:0000256" key="2">
    <source>
        <dbReference type="ARBA" id="ARBA00022679"/>
    </source>
</evidence>
<dbReference type="InterPro" id="IPR001525">
    <property type="entry name" value="C5_MeTfrase"/>
</dbReference>
<gene>
    <name evidence="9" type="primary">dcm</name>
    <name evidence="9" type="ORF">FVR03_01140</name>
</gene>
<comment type="similarity">
    <text evidence="6 7">Belongs to the class I-like SAM-binding methyltransferase superfamily. C5-methyltransferase family.</text>
</comment>